<name>A0A7C8QI01_ORBOL</name>
<dbReference type="Proteomes" id="UP000472727">
    <property type="component" value="Unassembled WGS sequence"/>
</dbReference>
<sequence>MRLAKTLTDYQLIQVSEMRALSSHLHKGADPRSTIMPALTSLISLSAPSMLLSMSLFTFLTGIGIYLGFLYTKNVDSSSMVDDNRNVFVVYIIALGVCGFVYYVASSVSAEVRDSDSGFTIGNWFKLLSGQDELEIAWKTRTDIIAAEIANLAAALEDREN</sequence>
<protein>
    <submittedName>
        <fullName evidence="2">Uncharacterized protein</fullName>
    </submittedName>
</protein>
<dbReference type="AlphaFoldDB" id="A0A7C8QI01"/>
<proteinExistence type="predicted"/>
<organism evidence="2 3">
    <name type="scientific">Orbilia oligospora</name>
    <name type="common">Nematode-trapping fungus</name>
    <name type="synonym">Arthrobotrys oligospora</name>
    <dbReference type="NCBI Taxonomy" id="2813651"/>
    <lineage>
        <taxon>Eukaryota</taxon>
        <taxon>Fungi</taxon>
        <taxon>Dikarya</taxon>
        <taxon>Ascomycota</taxon>
        <taxon>Pezizomycotina</taxon>
        <taxon>Orbiliomycetes</taxon>
        <taxon>Orbiliales</taxon>
        <taxon>Orbiliaceae</taxon>
        <taxon>Orbilia</taxon>
    </lineage>
</organism>
<evidence type="ECO:0000313" key="2">
    <source>
        <dbReference type="EMBL" id="KAF3212399.1"/>
    </source>
</evidence>
<keyword evidence="1" id="KW-0472">Membrane</keyword>
<feature type="transmembrane region" description="Helical" evidence="1">
    <location>
        <begin position="87"/>
        <end position="105"/>
    </location>
</feature>
<reference evidence="2 3" key="1">
    <citation type="submission" date="2019-06" db="EMBL/GenBank/DDBJ databases">
        <authorList>
            <person name="Palmer J.M."/>
        </authorList>
    </citation>
    <scope>NUCLEOTIDE SEQUENCE [LARGE SCALE GENOMIC DNA]</scope>
    <source>
        <strain evidence="2 3">TWF106</strain>
    </source>
</reference>
<comment type="caution">
    <text evidence="2">The sequence shown here is derived from an EMBL/GenBank/DDBJ whole genome shotgun (WGS) entry which is preliminary data.</text>
</comment>
<dbReference type="EMBL" id="WIWS01000069">
    <property type="protein sequence ID" value="KAF3212399.1"/>
    <property type="molecule type" value="Genomic_DNA"/>
</dbReference>
<keyword evidence="1" id="KW-0812">Transmembrane</keyword>
<keyword evidence="1" id="KW-1133">Transmembrane helix</keyword>
<evidence type="ECO:0000256" key="1">
    <source>
        <dbReference type="SAM" id="Phobius"/>
    </source>
</evidence>
<gene>
    <name evidence="2" type="ORF">TWF106_009770</name>
</gene>
<feature type="transmembrane region" description="Helical" evidence="1">
    <location>
        <begin position="42"/>
        <end position="67"/>
    </location>
</feature>
<accession>A0A7C8QI01</accession>
<evidence type="ECO:0000313" key="3">
    <source>
        <dbReference type="Proteomes" id="UP000472727"/>
    </source>
</evidence>